<keyword evidence="5" id="KW-0677">Repeat</keyword>
<dbReference type="InterPro" id="IPR036770">
    <property type="entry name" value="Ankyrin_rpt-contain_sf"/>
</dbReference>
<dbReference type="Gene3D" id="1.25.40.20">
    <property type="entry name" value="Ankyrin repeat-containing domain"/>
    <property type="match status" value="1"/>
</dbReference>
<evidence type="ECO:0008006" key="14">
    <source>
        <dbReference type="Google" id="ProtNLM"/>
    </source>
</evidence>
<dbReference type="PANTHER" id="PTHR10582">
    <property type="entry name" value="TRANSIENT RECEPTOR POTENTIAL ION CHANNEL PROTEIN"/>
    <property type="match status" value="1"/>
</dbReference>
<dbReference type="PROSITE" id="PS50088">
    <property type="entry name" value="ANK_REPEAT"/>
    <property type="match status" value="1"/>
</dbReference>
<feature type="region of interest" description="Disordered" evidence="10">
    <location>
        <begin position="106"/>
        <end position="179"/>
    </location>
</feature>
<comment type="subcellular location">
    <subcellularLocation>
        <location evidence="1">Cell membrane</location>
        <topology evidence="1">Multi-pass membrane protein</topology>
    </subcellularLocation>
</comment>
<dbReference type="SMART" id="SM00248">
    <property type="entry name" value="ANK"/>
    <property type="match status" value="3"/>
</dbReference>
<feature type="transmembrane region" description="Helical" evidence="11">
    <location>
        <begin position="1485"/>
        <end position="1506"/>
    </location>
</feature>
<evidence type="ECO:0000256" key="1">
    <source>
        <dbReference type="ARBA" id="ARBA00004651"/>
    </source>
</evidence>
<evidence type="ECO:0000256" key="5">
    <source>
        <dbReference type="ARBA" id="ARBA00022737"/>
    </source>
</evidence>
<proteinExistence type="predicted"/>
<evidence type="ECO:0000256" key="11">
    <source>
        <dbReference type="SAM" id="Phobius"/>
    </source>
</evidence>
<dbReference type="Pfam" id="PF12796">
    <property type="entry name" value="Ank_2"/>
    <property type="match status" value="1"/>
</dbReference>
<feature type="repeat" description="ANK" evidence="9">
    <location>
        <begin position="274"/>
        <end position="296"/>
    </location>
</feature>
<accession>A0ABQ5S9W3</accession>
<name>A0ABQ5S9W3_9CHLO</name>
<dbReference type="InterPro" id="IPR024862">
    <property type="entry name" value="TRPV"/>
</dbReference>
<keyword evidence="11" id="KW-1133">Transmembrane helix</keyword>
<evidence type="ECO:0000313" key="13">
    <source>
        <dbReference type="Proteomes" id="UP001165090"/>
    </source>
</evidence>
<feature type="compositionally biased region" description="Gly residues" evidence="10">
    <location>
        <begin position="440"/>
        <end position="450"/>
    </location>
</feature>
<feature type="compositionally biased region" description="Polar residues" evidence="10">
    <location>
        <begin position="167"/>
        <end position="179"/>
    </location>
</feature>
<sequence>MSDRPSDASGLPGADGAESPSVTAIQNLPVYISEAMADGREASSRSGSWAGTAVPHGRTTTSPGRPSFQSIAEGLLTNSQGSSFREEARLDATPMGVALAPANLPPSSIASLRSEDSSEHSTGGFQRDSEAQRISAVSAVSLPGSPEDIPACHSGKVPDIRRWEPGKQSQSSEWGSSRHQSIDLLQAIPESTDYKYEEEEIDRLSRSPEYFSERGKDPGFTMLHFVAMMGHKTLAEALDEGLHTDMTSRNHFFSRLARCLISRHKADVFVKDKYGCTPLQLAAACGNTEMVKVLLEPYDLDASGREVLQHNYHGYNYINHQDSQICFSALHGAVNHNAFDAVIVLLKHGANPQALDVTRKTAFEVAPSLASLQELLQRAVQREEEVPRSVIVQLMAVVLNEQLKKGDTQNATGAAGPGKGAEGAGGSGAAAGSPAADAPGGSGGGGGGSGDAFQDAKGLRSFKAQQRWSKAMRFATSTTQAPHVPAQRLTRAVLETIGSMHSADVGSTIKRYFGKLYDQKRYDVLVDYVILAINSNQYKLTEIMIDQLCNDCPDVLANAKWHETLEPLVSTYPTLFHRLLFKLQDMRDQDVCGFVRCLSPSLLQTNGAQRPQSTPTPLAGFSQRGITKHAVDRVKLLIYQQLVEGLKKVSYRVVKTFFEESDQRLLNDMAQFPIFAEFVSLVANLQTAKAIGESDGMRQALLVLLRPPKVPTGATAVVAAAAFSNVVADGRYLSTYVAGPRSGESGGSGGSGAPARPLDAPPVTMAWGNSDSRRTILKGASTKVSFALNAHTESPNNFKAVCWGPASGEVSGSTGQISSIMRAGSSGTLSAGGASSRQLSSDGDGVCNSAPGSGGGAGPVTEAQTCVQGAACSVLGGDDEPGKRRLIRLSLQTLNVHPVLWAAVKAGKAHNVETAVMSVVSWVDTNSRDGKAVFVAGITADLIQELAMRFPSACATLLNLVSKDVMEELDTLQVSANILYGRDHVVKCSHVRNHFTWREQELRKLMMHNKGYSEYVVDALVDYGVPFECVYKAAVEMGGHPDECATPGQFAALIEQGFTGPELKQLISNGIRLAKVIGYIEECAKPPPDGAGSDFASQLDVPMAVLLRDMLKERLSPRIVDIILREEKMFETTKYNNFRPGRPLRKTFPEKLFVPKYTHHFVQMLLIMWQRGVKNAQGKVTMPPWSKEFIDTVFELNDPLSTKLKSAYDNKLTDTQVYIQGDNAVVNSLEPISSVWLRDQQQGRQGAADEERIKVLYIRQLLQIFIGNYLLIHRWPVYLAAHVWVFVHGAVQTYWQRFEDFYFREKARRFGLQISLAKKSRSGTIDAAVLAFPILGLVQPDGGDILTALVHADAPSSWFHFAIVRALYGLHWSNFGRVMVFLSAAVQLQFAAVFLTFFLLVLNYPPLANGSTEDLNKMNRMPVIQGTLCVAVVLSASMIIERIQEARVPQLGSWVSFGRHLELCCHAMVWTVTAIVWAGKFTDRVPALSGLTMLLFVARLTLFGLITEKLSTAVLALLEILSDSRYFFLLIALVYGGFALAVAGLRQQSDHDTATYTSQLFTVLLGDFQSSQLTSERDVWRFPDFSLILLSIYAMLMLIVFMNLLIATMNDTYDRVKEFREVEVMRLRSHMMVFVKDFIKHNARKKLEHLNGDVLHLLLRPEEIKSGRWLSQSAAEPSEYSAWAGRITYMRSTIVREVEAVVRDQADKTSEQLAAIDQRLNKVEASAAAASTAAAAAAASAPPAKQGEQMAALERRIEEMQRGLEALLSRPVAPT</sequence>
<feature type="compositionally biased region" description="Low complexity" evidence="10">
    <location>
        <begin position="826"/>
        <end position="836"/>
    </location>
</feature>
<feature type="transmembrane region" description="Helical" evidence="11">
    <location>
        <begin position="1275"/>
        <end position="1295"/>
    </location>
</feature>
<dbReference type="PANTHER" id="PTHR10582:SF2">
    <property type="entry name" value="INACTIVE"/>
    <property type="match status" value="1"/>
</dbReference>
<keyword evidence="2" id="KW-0813">Transport</keyword>
<feature type="transmembrane region" description="Helical" evidence="11">
    <location>
        <begin position="1422"/>
        <end position="1440"/>
    </location>
</feature>
<feature type="compositionally biased region" description="Polar residues" evidence="10">
    <location>
        <begin position="58"/>
        <end position="83"/>
    </location>
</feature>
<feature type="compositionally biased region" description="Low complexity" evidence="10">
    <location>
        <begin position="430"/>
        <end position="439"/>
    </location>
</feature>
<keyword evidence="13" id="KW-1185">Reference proteome</keyword>
<dbReference type="InterPro" id="IPR002110">
    <property type="entry name" value="Ankyrin_rpt"/>
</dbReference>
<keyword evidence="11" id="KW-0812">Transmembrane</keyword>
<keyword evidence="9" id="KW-0040">ANK repeat</keyword>
<evidence type="ECO:0000313" key="12">
    <source>
        <dbReference type="EMBL" id="GLI66278.1"/>
    </source>
</evidence>
<comment type="caution">
    <text evidence="12">The sequence shown here is derived from an EMBL/GenBank/DDBJ whole genome shotgun (WGS) entry which is preliminary data.</text>
</comment>
<feature type="region of interest" description="Disordered" evidence="10">
    <location>
        <begin position="408"/>
        <end position="452"/>
    </location>
</feature>
<keyword evidence="7" id="KW-0406">Ion transport</keyword>
<keyword evidence="8" id="KW-0407">Ion channel</keyword>
<evidence type="ECO:0000256" key="4">
    <source>
        <dbReference type="ARBA" id="ARBA00022568"/>
    </source>
</evidence>
<feature type="compositionally biased region" description="Gly residues" evidence="10">
    <location>
        <begin position="415"/>
        <end position="429"/>
    </location>
</feature>
<feature type="transmembrane region" description="Helical" evidence="11">
    <location>
        <begin position="1585"/>
        <end position="1607"/>
    </location>
</feature>
<keyword evidence="6" id="KW-0106">Calcium</keyword>
<dbReference type="SUPFAM" id="SSF48403">
    <property type="entry name" value="Ankyrin repeat"/>
    <property type="match status" value="1"/>
</dbReference>
<evidence type="ECO:0000256" key="7">
    <source>
        <dbReference type="ARBA" id="ARBA00023065"/>
    </source>
</evidence>
<evidence type="ECO:0000256" key="3">
    <source>
        <dbReference type="ARBA" id="ARBA00022475"/>
    </source>
</evidence>
<keyword evidence="3" id="KW-1003">Cell membrane</keyword>
<feature type="transmembrane region" description="Helical" evidence="11">
    <location>
        <begin position="1378"/>
        <end position="1402"/>
    </location>
</feature>
<keyword evidence="11" id="KW-0472">Membrane</keyword>
<dbReference type="Proteomes" id="UP001165090">
    <property type="component" value="Unassembled WGS sequence"/>
</dbReference>
<evidence type="ECO:0000256" key="9">
    <source>
        <dbReference type="PROSITE-ProRule" id="PRU00023"/>
    </source>
</evidence>
<evidence type="ECO:0000256" key="2">
    <source>
        <dbReference type="ARBA" id="ARBA00022448"/>
    </source>
</evidence>
<feature type="region of interest" description="Disordered" evidence="10">
    <location>
        <begin position="38"/>
        <end position="83"/>
    </location>
</feature>
<dbReference type="PROSITE" id="PS50297">
    <property type="entry name" value="ANK_REP_REGION"/>
    <property type="match status" value="1"/>
</dbReference>
<feature type="compositionally biased region" description="Basic and acidic residues" evidence="10">
    <location>
        <begin position="156"/>
        <end position="165"/>
    </location>
</feature>
<organism evidence="12 13">
    <name type="scientific">Volvox africanus</name>
    <dbReference type="NCBI Taxonomy" id="51714"/>
    <lineage>
        <taxon>Eukaryota</taxon>
        <taxon>Viridiplantae</taxon>
        <taxon>Chlorophyta</taxon>
        <taxon>core chlorophytes</taxon>
        <taxon>Chlorophyceae</taxon>
        <taxon>CS clade</taxon>
        <taxon>Chlamydomonadales</taxon>
        <taxon>Volvocaceae</taxon>
        <taxon>Volvox</taxon>
    </lineage>
</organism>
<evidence type="ECO:0000256" key="6">
    <source>
        <dbReference type="ARBA" id="ARBA00022837"/>
    </source>
</evidence>
<reference evidence="12 13" key="1">
    <citation type="journal article" date="2023" name="IScience">
        <title>Expanded male sex-determining region conserved during the evolution of homothallism in the green alga Volvox.</title>
        <authorList>
            <person name="Yamamoto K."/>
            <person name="Matsuzaki R."/>
            <person name="Mahakham W."/>
            <person name="Heman W."/>
            <person name="Sekimoto H."/>
            <person name="Kawachi M."/>
            <person name="Minakuchi Y."/>
            <person name="Toyoda A."/>
            <person name="Nozaki H."/>
        </authorList>
    </citation>
    <scope>NUCLEOTIDE SEQUENCE [LARGE SCALE GENOMIC DNA]</scope>
    <source>
        <strain evidence="12 13">NIES-4468</strain>
    </source>
</reference>
<evidence type="ECO:0000256" key="8">
    <source>
        <dbReference type="ARBA" id="ARBA00023303"/>
    </source>
</evidence>
<feature type="transmembrane region" description="Helical" evidence="11">
    <location>
        <begin position="1461"/>
        <end position="1479"/>
    </location>
</feature>
<feature type="region of interest" description="Disordered" evidence="10">
    <location>
        <begin position="826"/>
        <end position="860"/>
    </location>
</feature>
<evidence type="ECO:0000256" key="10">
    <source>
        <dbReference type="SAM" id="MobiDB-lite"/>
    </source>
</evidence>
<keyword evidence="4" id="KW-0109">Calcium transport</keyword>
<feature type="transmembrane region" description="Helical" evidence="11">
    <location>
        <begin position="1526"/>
        <end position="1545"/>
    </location>
</feature>
<gene>
    <name evidence="12" type="ORF">VaNZ11_010036</name>
</gene>
<dbReference type="EMBL" id="BSDZ01000030">
    <property type="protein sequence ID" value="GLI66278.1"/>
    <property type="molecule type" value="Genomic_DNA"/>
</dbReference>
<protein>
    <recommendedName>
        <fullName evidence="14">Ion transport domain-containing protein</fullName>
    </recommendedName>
</protein>
<feature type="region of interest" description="Disordered" evidence="10">
    <location>
        <begin position="1"/>
        <end position="24"/>
    </location>
</feature>